<name>A0A0C2NAL8_THEKT</name>
<evidence type="ECO:0008006" key="3">
    <source>
        <dbReference type="Google" id="ProtNLM"/>
    </source>
</evidence>
<evidence type="ECO:0000313" key="1">
    <source>
        <dbReference type="EMBL" id="KII70967.1"/>
    </source>
</evidence>
<reference evidence="1 2" key="1">
    <citation type="journal article" date="2014" name="Genome Biol. Evol.">
        <title>The genome of the myxosporean Thelohanellus kitauei shows adaptations to nutrient acquisition within its fish host.</title>
        <authorList>
            <person name="Yang Y."/>
            <person name="Xiong J."/>
            <person name="Zhou Z."/>
            <person name="Huo F."/>
            <person name="Miao W."/>
            <person name="Ran C."/>
            <person name="Liu Y."/>
            <person name="Zhang J."/>
            <person name="Feng J."/>
            <person name="Wang M."/>
            <person name="Wang M."/>
            <person name="Wang L."/>
            <person name="Yao B."/>
        </authorList>
    </citation>
    <scope>NUCLEOTIDE SEQUENCE [LARGE SCALE GENOMIC DNA]</scope>
    <source>
        <strain evidence="1">Wuqing</strain>
    </source>
</reference>
<dbReference type="OrthoDB" id="7744248at2759"/>
<dbReference type="AlphaFoldDB" id="A0A0C2NAL8"/>
<comment type="caution">
    <text evidence="1">The sequence shown here is derived from an EMBL/GenBank/DDBJ whole genome shotgun (WGS) entry which is preliminary data.</text>
</comment>
<keyword evidence="2" id="KW-1185">Reference proteome</keyword>
<protein>
    <recommendedName>
        <fullName evidence="3">Tc1-like transposase DDE domain-containing protein</fullName>
    </recommendedName>
</protein>
<dbReference type="Proteomes" id="UP000031668">
    <property type="component" value="Unassembled WGS sequence"/>
</dbReference>
<evidence type="ECO:0000313" key="2">
    <source>
        <dbReference type="Proteomes" id="UP000031668"/>
    </source>
</evidence>
<gene>
    <name evidence="1" type="ORF">RF11_09995</name>
</gene>
<dbReference type="EMBL" id="JWZT01001910">
    <property type="protein sequence ID" value="KII70967.1"/>
    <property type="molecule type" value="Genomic_DNA"/>
</dbReference>
<proteinExistence type="predicted"/>
<sequence>MERISTIRKNRSSTEGRESCKIIKQHVEDDCSLILEKSSDRFFNATNIRISKKTIKFIPERRNIASTIQERDDYVIKYLEYSTSNRFILFIDETWFNISMRRNYGRATGGNPTEKIKKYQISEHNNQQSMKARTNNCLERYNRITNEKFANPHPNIQQFIDVLKKEESYYASLCRNIRSGALERELVTCVEKRNISEELIAYLQEFNPE</sequence>
<organism evidence="1 2">
    <name type="scientific">Thelohanellus kitauei</name>
    <name type="common">Myxosporean</name>
    <dbReference type="NCBI Taxonomy" id="669202"/>
    <lineage>
        <taxon>Eukaryota</taxon>
        <taxon>Metazoa</taxon>
        <taxon>Cnidaria</taxon>
        <taxon>Myxozoa</taxon>
        <taxon>Myxosporea</taxon>
        <taxon>Bivalvulida</taxon>
        <taxon>Platysporina</taxon>
        <taxon>Myxobolidae</taxon>
        <taxon>Thelohanellus</taxon>
    </lineage>
</organism>
<accession>A0A0C2NAL8</accession>